<accession>Q8RDR8</accession>
<proteinExistence type="predicted"/>
<keyword evidence="3" id="KW-1185">Reference proteome</keyword>
<dbReference type="HOGENOM" id="CLU_3200184_0_0_0"/>
<name>Q8RDR8_FUSNN</name>
<evidence type="ECO:0000313" key="1">
    <source>
        <dbReference type="EMBL" id="AAL95631.1"/>
    </source>
</evidence>
<dbReference type="STRING" id="190304.FN1438"/>
<dbReference type="KEGG" id="fnu:FN1438"/>
<dbReference type="Proteomes" id="UP000241660">
    <property type="component" value="Chromosome"/>
</dbReference>
<dbReference type="AlphaFoldDB" id="Q8RDR8"/>
<reference evidence="3" key="2">
    <citation type="journal article" date="2018" name="MSphere">
        <title>Fusobacterium Genomics Using MinION and Illumina Sequencing Enables Genome Completion and Correction.</title>
        <authorList>
            <person name="Todd S.M."/>
            <person name="Settlage R.E."/>
            <person name="Lahmers K.K."/>
            <person name="Slade D.J."/>
        </authorList>
    </citation>
    <scope>NUCLEOTIDE SEQUENCE [LARGE SCALE GENOMIC DNA]</scope>
    <source>
        <strain evidence="3">ATCC 25586</strain>
    </source>
</reference>
<organism evidence="1">
    <name type="scientific">Fusobacterium nucleatum subsp. nucleatum (strain ATCC 25586 / DSM 15643 / BCRC 10681 / CIP 101130 / JCM 8532 / KCTC 2640 / LMG 13131 / VPI 4355)</name>
    <dbReference type="NCBI Taxonomy" id="190304"/>
    <lineage>
        <taxon>Bacteria</taxon>
        <taxon>Fusobacteriati</taxon>
        <taxon>Fusobacteriota</taxon>
        <taxon>Fusobacteriia</taxon>
        <taxon>Fusobacteriales</taxon>
        <taxon>Fusobacteriaceae</taxon>
        <taxon>Fusobacterium</taxon>
    </lineage>
</organism>
<gene>
    <name evidence="1" type="ordered locus">FN1438</name>
    <name evidence="2" type="ORF">C7Y58_10180</name>
</gene>
<dbReference type="PaxDb" id="190304-FN1438"/>
<reference evidence="1" key="1">
    <citation type="journal article" date="2002" name="J. Bacteriol.">
        <title>Genome sequence and analysis of the oral bacterium Fusobacterium nucleatum strain ATCC 25586.</title>
        <authorList>
            <person name="Kapatral V."/>
            <person name="Anderson I."/>
            <person name="Ivanova N."/>
            <person name="Reznik G."/>
            <person name="Los T."/>
            <person name="Lykidis A."/>
            <person name="Bhattacharyya A."/>
            <person name="Bartman A."/>
            <person name="Gardner W."/>
            <person name="Grechkin G."/>
            <person name="Zhu L."/>
            <person name="Vasieva O."/>
            <person name="Chu L."/>
            <person name="Kogan Y."/>
            <person name="Chaga O."/>
            <person name="Goltsman E."/>
            <person name="Bernal A."/>
            <person name="Larsen N."/>
            <person name="D'Souza M."/>
            <person name="Walunas T."/>
            <person name="Pusch G."/>
            <person name="Haselkorn R."/>
            <person name="Fonstein M."/>
            <person name="Kyrpides N."/>
            <person name="Overbeek R."/>
        </authorList>
    </citation>
    <scope>NUCLEOTIDE SEQUENCE [LARGE SCALE GENOMIC DNA]</scope>
    <source>
        <strain evidence="1">ATCC 25586</strain>
    </source>
</reference>
<sequence length="45" mass="5373">MFPELQNALSTLMDVAVALLKIIIYYNQYIQKEEICYLKTEFHSF</sequence>
<dbReference type="InParanoid" id="Q8RDR8"/>
<dbReference type="EnsemblBacteria" id="AAL95631">
    <property type="protein sequence ID" value="AAL95631"/>
    <property type="gene ID" value="FN1438"/>
</dbReference>
<dbReference type="BioCyc" id="FNUC190304:G1FZS-2007-MONOMER"/>
<dbReference type="EMBL" id="CP028101">
    <property type="protein sequence ID" value="AVQ16036.1"/>
    <property type="molecule type" value="Genomic_DNA"/>
</dbReference>
<evidence type="ECO:0000313" key="2">
    <source>
        <dbReference type="EMBL" id="AVQ16036.1"/>
    </source>
</evidence>
<evidence type="ECO:0000313" key="3">
    <source>
        <dbReference type="Proteomes" id="UP000241660"/>
    </source>
</evidence>
<reference evidence="2" key="3">
    <citation type="submission" date="2018-03" db="EMBL/GenBank/DDBJ databases">
        <title>Complete Fusobacterium genomes using hybrid Minion sequencing.</title>
        <authorList>
            <person name="Slade D.J."/>
            <person name="Lahmers K."/>
        </authorList>
    </citation>
    <scope>NUCLEOTIDE SEQUENCE</scope>
    <source>
        <strain evidence="2">ATCC 25586</strain>
    </source>
</reference>
<protein>
    <submittedName>
        <fullName evidence="1">Uncharacterized protein</fullName>
    </submittedName>
</protein>
<dbReference type="EMBL" id="AE009951">
    <property type="protein sequence ID" value="AAL95631.1"/>
    <property type="molecule type" value="Genomic_DNA"/>
</dbReference>